<comment type="caution">
    <text evidence="9">The sequence shown here is derived from an EMBL/GenBank/DDBJ whole genome shotgun (WGS) entry which is preliminary data.</text>
</comment>
<reference evidence="9 10" key="1">
    <citation type="submission" date="2015-05" db="EMBL/GenBank/DDBJ databases">
        <title>Draft genome sequence of Lampropedia sp. CT6, isolated from the microbial mat of a hot water spring, located at Manikaran, India.</title>
        <authorList>
            <person name="Tripathi C."/>
            <person name="Rani P."/>
            <person name="Mahato N.K."/>
            <person name="Lal R."/>
        </authorList>
    </citation>
    <scope>NUCLEOTIDE SEQUENCE [LARGE SCALE GENOMIC DNA]</scope>
    <source>
        <strain evidence="9 10">CT6</strain>
    </source>
</reference>
<evidence type="ECO:0000256" key="2">
    <source>
        <dbReference type="ARBA" id="ARBA00022475"/>
    </source>
</evidence>
<organism evidence="9 10">
    <name type="scientific">Lampropedia cohaerens</name>
    <dbReference type="NCBI Taxonomy" id="1610491"/>
    <lineage>
        <taxon>Bacteria</taxon>
        <taxon>Pseudomonadati</taxon>
        <taxon>Pseudomonadota</taxon>
        <taxon>Betaproteobacteria</taxon>
        <taxon>Burkholderiales</taxon>
        <taxon>Comamonadaceae</taxon>
        <taxon>Lampropedia</taxon>
    </lineage>
</organism>
<dbReference type="PANTHER" id="PTHR43738">
    <property type="entry name" value="ABC TRANSPORTER, MEMBRANE PROTEIN"/>
    <property type="match status" value="1"/>
</dbReference>
<keyword evidence="5 6" id="KW-0472">Membrane</keyword>
<dbReference type="InterPro" id="IPR025857">
    <property type="entry name" value="MacB_PCD"/>
</dbReference>
<evidence type="ECO:0000256" key="3">
    <source>
        <dbReference type="ARBA" id="ARBA00022692"/>
    </source>
</evidence>
<proteinExistence type="predicted"/>
<evidence type="ECO:0000256" key="1">
    <source>
        <dbReference type="ARBA" id="ARBA00004651"/>
    </source>
</evidence>
<dbReference type="InterPro" id="IPR051125">
    <property type="entry name" value="ABC-4/HrtB_transporter"/>
</dbReference>
<evidence type="ECO:0000259" key="7">
    <source>
        <dbReference type="Pfam" id="PF02687"/>
    </source>
</evidence>
<keyword evidence="2" id="KW-1003">Cell membrane</keyword>
<evidence type="ECO:0000313" key="9">
    <source>
        <dbReference type="EMBL" id="KKW68231.1"/>
    </source>
</evidence>
<evidence type="ECO:0000256" key="5">
    <source>
        <dbReference type="ARBA" id="ARBA00023136"/>
    </source>
</evidence>
<keyword evidence="4 6" id="KW-1133">Transmembrane helix</keyword>
<dbReference type="GO" id="GO:0005886">
    <property type="term" value="C:plasma membrane"/>
    <property type="evidence" value="ECO:0007669"/>
    <property type="project" value="UniProtKB-SubCell"/>
</dbReference>
<dbReference type="InterPro" id="IPR003838">
    <property type="entry name" value="ABC3_permease_C"/>
</dbReference>
<feature type="domain" description="ABC3 transporter permease C-terminal" evidence="7">
    <location>
        <begin position="294"/>
        <end position="412"/>
    </location>
</feature>
<feature type="transmembrane region" description="Helical" evidence="6">
    <location>
        <begin position="385"/>
        <end position="403"/>
    </location>
</feature>
<protein>
    <submittedName>
        <fullName evidence="9">Peptide ABC transporter permease</fullName>
    </submittedName>
</protein>
<accession>A0A0U1Q0G9</accession>
<feature type="domain" description="MacB-like periplasmic core" evidence="8">
    <location>
        <begin position="21"/>
        <end position="263"/>
    </location>
</feature>
<name>A0A0U1Q0G9_9BURK</name>
<dbReference type="PATRIC" id="fig|1610491.3.peg.1294"/>
<dbReference type="AlphaFoldDB" id="A0A0U1Q0G9"/>
<dbReference type="EMBL" id="LBNQ01000021">
    <property type="protein sequence ID" value="KKW68231.1"/>
    <property type="molecule type" value="Genomic_DNA"/>
</dbReference>
<sequence>MRALLRLAWQSAMNRRFTLGLTVFSIALSTFMLLGVERLRADVRESFTSAVSGTDLVVGARTGSVQLLLYSVFRVGAATNNIRWHSVQDIAGMRGVAWTIPLSLGDSHRGYPVLGTSSAYFQHFRYGSAQPLRLREGKPFEDLFDAVLGADVARQLGYKLGDRITLTHGAGGPINATEHDDKPFVVSGILAPTGTPVDRTVHISLEAMEALHVDWKAGMRIPGQNVDAQAVREMDLRPRNVTALLVGLQSRAQVFSVQRQINNYRGEPLMAVLPGVAMDELWRVIGTGEKSLLLMSGLVAFVSLLGMVAVVLAGLNERRRELAVLRAVGARPWHVVGLLALEGALTTVLGVIIGVIALVASALLAGPWLLNQFGLVLSIGNITTMQWWILAGLLATGFIASLLPGWRAYRLSLVDGLSPPV</sequence>
<gene>
    <name evidence="9" type="ORF">AAV94_06095</name>
</gene>
<evidence type="ECO:0000313" key="10">
    <source>
        <dbReference type="Proteomes" id="UP000050580"/>
    </source>
</evidence>
<feature type="transmembrane region" description="Helical" evidence="6">
    <location>
        <begin position="336"/>
        <end position="365"/>
    </location>
</feature>
<dbReference type="OrthoDB" id="9784014at2"/>
<comment type="subcellular location">
    <subcellularLocation>
        <location evidence="1">Cell membrane</location>
        <topology evidence="1">Multi-pass membrane protein</topology>
    </subcellularLocation>
</comment>
<evidence type="ECO:0000259" key="8">
    <source>
        <dbReference type="Pfam" id="PF12704"/>
    </source>
</evidence>
<dbReference type="Proteomes" id="UP000050580">
    <property type="component" value="Unassembled WGS sequence"/>
</dbReference>
<dbReference type="Pfam" id="PF02687">
    <property type="entry name" value="FtsX"/>
    <property type="match status" value="1"/>
</dbReference>
<keyword evidence="3 6" id="KW-0812">Transmembrane</keyword>
<dbReference type="PANTHER" id="PTHR43738:SF2">
    <property type="entry name" value="ABC TRANSPORTER PERMEASE"/>
    <property type="match status" value="1"/>
</dbReference>
<dbReference type="STRING" id="1610491.AAV94_06095"/>
<dbReference type="RefSeq" id="WP_046741456.1">
    <property type="nucleotide sequence ID" value="NZ_LBNQ01000021.1"/>
</dbReference>
<feature type="transmembrane region" description="Helical" evidence="6">
    <location>
        <begin position="292"/>
        <end position="315"/>
    </location>
</feature>
<evidence type="ECO:0000256" key="6">
    <source>
        <dbReference type="SAM" id="Phobius"/>
    </source>
</evidence>
<dbReference type="Pfam" id="PF12704">
    <property type="entry name" value="MacB_PCD"/>
    <property type="match status" value="1"/>
</dbReference>
<keyword evidence="10" id="KW-1185">Reference proteome</keyword>
<evidence type="ECO:0000256" key="4">
    <source>
        <dbReference type="ARBA" id="ARBA00022989"/>
    </source>
</evidence>